<proteinExistence type="predicted"/>
<organism evidence="2">
    <name type="scientific">viral metagenome</name>
    <dbReference type="NCBI Taxonomy" id="1070528"/>
    <lineage>
        <taxon>unclassified sequences</taxon>
        <taxon>metagenomes</taxon>
        <taxon>organismal metagenomes</taxon>
    </lineage>
</organism>
<dbReference type="EMBL" id="MN739080">
    <property type="protein sequence ID" value="QHS87325.1"/>
    <property type="molecule type" value="Genomic_DNA"/>
</dbReference>
<feature type="region of interest" description="Disordered" evidence="1">
    <location>
        <begin position="81"/>
        <end position="123"/>
    </location>
</feature>
<feature type="compositionally biased region" description="Low complexity" evidence="1">
    <location>
        <begin position="81"/>
        <end position="116"/>
    </location>
</feature>
<reference evidence="2" key="1">
    <citation type="journal article" date="2020" name="Nature">
        <title>Giant virus diversity and host interactions through global metagenomics.</title>
        <authorList>
            <person name="Schulz F."/>
            <person name="Roux S."/>
            <person name="Paez-Espino D."/>
            <person name="Jungbluth S."/>
            <person name="Walsh D.A."/>
            <person name="Denef V.J."/>
            <person name="McMahon K.D."/>
            <person name="Konstantinidis K.T."/>
            <person name="Eloe-Fadrosh E.A."/>
            <person name="Kyrpides N.C."/>
            <person name="Woyke T."/>
        </authorList>
    </citation>
    <scope>NUCLEOTIDE SEQUENCE</scope>
    <source>
        <strain evidence="2">GVMAG-M-3300010157-4</strain>
    </source>
</reference>
<sequence length="274" mass="31320">MSNQFVQEPNQNMLWKIVNSTTQLSEFFRVLPPGTKEEWFKGIIHQVYGETYGRNVPLRDINKRALDAMLESIQVLKKRQQSSLSQQQQQQQPSYSQQSSLSQQPQQLQSSVQSSSAFRDSRENQMMDQFNRRQAEYDSMTKKPAPTPVFNDSIKDEAIQDISKAVSEYMSLRDADIIIPSVNPAAPPSLAGTPSSAGPSRIQIAEAISITLDEHEPSNYQKKQVQWGENTEHVFDKTQSIYETALMKKIQNLEEKMDTMVTKMDQIIEDNKKI</sequence>
<accession>A0A6C0B514</accession>
<evidence type="ECO:0000313" key="2">
    <source>
        <dbReference type="EMBL" id="QHS87325.1"/>
    </source>
</evidence>
<name>A0A6C0B514_9ZZZZ</name>
<evidence type="ECO:0000256" key="1">
    <source>
        <dbReference type="SAM" id="MobiDB-lite"/>
    </source>
</evidence>
<protein>
    <submittedName>
        <fullName evidence="2">Uncharacterized protein</fullName>
    </submittedName>
</protein>
<dbReference type="AlphaFoldDB" id="A0A6C0B514"/>